<dbReference type="SMART" id="SM00471">
    <property type="entry name" value="HDc"/>
    <property type="match status" value="1"/>
</dbReference>
<evidence type="ECO:0000256" key="4">
    <source>
        <dbReference type="ARBA" id="ARBA00022801"/>
    </source>
</evidence>
<feature type="binding site" evidence="6">
    <location>
        <position position="671"/>
    </location>
    <ligand>
        <name>AMP</name>
        <dbReference type="ChEBI" id="CHEBI:456215"/>
    </ligand>
</feature>
<feature type="active site" description="Proton donor" evidence="5">
    <location>
        <position position="523"/>
    </location>
</feature>
<keyword evidence="2" id="KW-0140">cGMP</keyword>
<dbReference type="PRINTS" id="PR00387">
    <property type="entry name" value="PDIESTERASE1"/>
</dbReference>
<dbReference type="InterPro" id="IPR036971">
    <property type="entry name" value="PDEase_catalytic_dom_sf"/>
</dbReference>
<protein>
    <recommendedName>
        <fullName evidence="8">Phosphodiesterase</fullName>
        <ecNumber evidence="8">3.1.4.-</ecNumber>
    </recommendedName>
</protein>
<sequence length="916" mass="102427">MGASCVKNEVSEDQVEEFLVANPDFLESYVTRNVDQETLECWLIDRQKVAHSRKSSLSRWKYGSGSDTRKNMLQELAKSLQRNSQEGSVMWELALCISSAVSADSFTLYLCNRNTDELQRYVANNNTNNSNSSSTEKIGVVEPRIYSMSEGLTMASYAGQRRGPIRLSRAEAEARFPEGLGENPESRNALHILCHPIIRADGDLAGVVELHRVNVGTPFYTEDEEVVNSYVIWGGIALHYAELNAVMNKQKKLNDFLLNVVKSIFQDMVSMDTLIKKVMNYAQKLVDADRASLFLLDNKNKELYARLFDMGGGQDLVLNQDANTKEPAKEIRFSIGTGIAGQVAATGQVLNISDAYADERFNRAVDQVTGYHTKSILCMPVFIRATVIGVVQMVNKRSGGFTKEDEEAFQTFAVYCGLALHHAKLYDKIRRSEQKFKVALEVLSYHNTCHDNEFITFKAHGVPSNVLGLDDYYFVSMSVDDNLKVHYTLYMFIDLFGLSRFDSDHLYRFVLTVRKNYRRVPYHNWTHGFAVANSMYCILKKSNAFRPLECLALFVGCLCHDLDHRGRSNKFMLDSSSPLASIYTTSTMEHHHFNQTVTILQQEGHNIFSKLSSEEYKQALGNIKHCILATDLALFFPNKARLFDLVQREAFSWTVPDHRLLIEAIAMTAADLCASTKAWDAQVETVRVIFEEFYEQGDLEKQAGRTPIPMMDRDKKDEQAASQVGFLSGICVPCYSLLEKLVPESEPLLAGVQRNLERWTEIAAEKKALREARELKEAEEQQGAQPVVEAGTKENVKVEEVEEKAEQEIPTVLITNGPSTPDISPNSSRPGSRSSQKARTQSSEENQEGGDDDGGDARNDDYEDNGGGDDDDGDGDGEKSETGSESKKKGMTTPRTSTPVPVNGNSSSEITNGVKS</sequence>
<dbReference type="GO" id="GO:0004114">
    <property type="term" value="F:3',5'-cyclic-nucleotide phosphodiesterase activity"/>
    <property type="evidence" value="ECO:0007669"/>
    <property type="project" value="InterPro"/>
</dbReference>
<dbReference type="Gene3D" id="3.30.450.40">
    <property type="match status" value="2"/>
</dbReference>
<keyword evidence="3 7" id="KW-0479">Metal-binding</keyword>
<feature type="compositionally biased region" description="Polar residues" evidence="9">
    <location>
        <begin position="893"/>
        <end position="916"/>
    </location>
</feature>
<dbReference type="InterPro" id="IPR023174">
    <property type="entry name" value="PDEase_CS"/>
</dbReference>
<dbReference type="OMA" id="ANTILLW"/>
<evidence type="ECO:0000313" key="12">
    <source>
        <dbReference type="Proteomes" id="UP000198287"/>
    </source>
</evidence>
<dbReference type="OrthoDB" id="295473at2759"/>
<feature type="binding site" evidence="7">
    <location>
        <position position="561"/>
    </location>
    <ligand>
        <name>Zn(2+)</name>
        <dbReference type="ChEBI" id="CHEBI:29105"/>
        <label>1</label>
    </ligand>
</feature>
<dbReference type="Gene3D" id="1.10.1300.10">
    <property type="entry name" value="3'5'-cyclic nucleotide phosphodiesterase, catalytic domain"/>
    <property type="match status" value="1"/>
</dbReference>
<reference evidence="11 12" key="1">
    <citation type="submission" date="2015-12" db="EMBL/GenBank/DDBJ databases">
        <title>The genome of Folsomia candida.</title>
        <authorList>
            <person name="Faddeeva A."/>
            <person name="Derks M.F."/>
            <person name="Anvar Y."/>
            <person name="Smit S."/>
            <person name="Van Straalen N."/>
            <person name="Roelofs D."/>
        </authorList>
    </citation>
    <scope>NUCLEOTIDE SEQUENCE [LARGE SCALE GENOMIC DNA]</scope>
    <source>
        <strain evidence="11 12">VU population</strain>
        <tissue evidence="11">Whole body</tissue>
    </source>
</reference>
<feature type="compositionally biased region" description="Acidic residues" evidence="9">
    <location>
        <begin position="861"/>
        <end position="875"/>
    </location>
</feature>
<feature type="compositionally biased region" description="Basic and acidic residues" evidence="9">
    <location>
        <begin position="791"/>
        <end position="807"/>
    </location>
</feature>
<dbReference type="STRING" id="158441.A0A226EF71"/>
<feature type="compositionally biased region" description="Basic and acidic residues" evidence="9">
    <location>
        <begin position="876"/>
        <end position="888"/>
    </location>
</feature>
<evidence type="ECO:0000256" key="2">
    <source>
        <dbReference type="ARBA" id="ARBA00022535"/>
    </source>
</evidence>
<accession>A0A226EF71</accession>
<feature type="compositionally biased region" description="Acidic residues" evidence="9">
    <location>
        <begin position="845"/>
        <end position="854"/>
    </location>
</feature>
<organism evidence="11 12">
    <name type="scientific">Folsomia candida</name>
    <name type="common">Springtail</name>
    <dbReference type="NCBI Taxonomy" id="158441"/>
    <lineage>
        <taxon>Eukaryota</taxon>
        <taxon>Metazoa</taxon>
        <taxon>Ecdysozoa</taxon>
        <taxon>Arthropoda</taxon>
        <taxon>Hexapoda</taxon>
        <taxon>Collembola</taxon>
        <taxon>Entomobryomorpha</taxon>
        <taxon>Isotomoidea</taxon>
        <taxon>Isotomidae</taxon>
        <taxon>Proisotominae</taxon>
        <taxon>Folsomia</taxon>
    </lineage>
</organism>
<dbReference type="InterPro" id="IPR029016">
    <property type="entry name" value="GAF-like_dom_sf"/>
</dbReference>
<keyword evidence="12" id="KW-1185">Reference proteome</keyword>
<dbReference type="FunFam" id="3.30.450.40:FF:000005">
    <property type="entry name" value="Phosphodiesterase"/>
    <property type="match status" value="1"/>
</dbReference>
<dbReference type="SUPFAM" id="SSF55781">
    <property type="entry name" value="GAF domain-like"/>
    <property type="match status" value="2"/>
</dbReference>
<dbReference type="InterPro" id="IPR003607">
    <property type="entry name" value="HD/PDEase_dom"/>
</dbReference>
<feature type="binding site" evidence="7">
    <location>
        <position position="671"/>
    </location>
    <ligand>
        <name>Zn(2+)</name>
        <dbReference type="ChEBI" id="CHEBI:29105"/>
        <label>1</label>
    </ligand>
</feature>
<evidence type="ECO:0000256" key="9">
    <source>
        <dbReference type="SAM" id="MobiDB-lite"/>
    </source>
</evidence>
<name>A0A226EF71_FOLCA</name>
<dbReference type="GO" id="GO:0046872">
    <property type="term" value="F:metal ion binding"/>
    <property type="evidence" value="ECO:0007669"/>
    <property type="project" value="UniProtKB-KW"/>
</dbReference>
<feature type="binding site" evidence="7">
    <location>
        <position position="561"/>
    </location>
    <ligand>
        <name>Zn(2+)</name>
        <dbReference type="ChEBI" id="CHEBI:29105"/>
        <label>2</label>
    </ligand>
</feature>
<dbReference type="PROSITE" id="PS00126">
    <property type="entry name" value="PDEASE_I_1"/>
    <property type="match status" value="1"/>
</dbReference>
<evidence type="ECO:0000256" key="3">
    <source>
        <dbReference type="ARBA" id="ARBA00022723"/>
    </source>
</evidence>
<evidence type="ECO:0000313" key="11">
    <source>
        <dbReference type="EMBL" id="OXA56283.1"/>
    </source>
</evidence>
<feature type="binding site" evidence="7">
    <location>
        <position position="527"/>
    </location>
    <ligand>
        <name>Zn(2+)</name>
        <dbReference type="ChEBI" id="CHEBI:29105"/>
        <label>1</label>
    </ligand>
</feature>
<feature type="domain" description="PDEase" evidence="10">
    <location>
        <begin position="441"/>
        <end position="766"/>
    </location>
</feature>
<evidence type="ECO:0000256" key="7">
    <source>
        <dbReference type="PIRSR" id="PIRSR623088-3"/>
    </source>
</evidence>
<dbReference type="InterPro" id="IPR023088">
    <property type="entry name" value="PDEase"/>
</dbReference>
<keyword evidence="4 8" id="KW-0378">Hydrolase</keyword>
<dbReference type="SUPFAM" id="SSF109604">
    <property type="entry name" value="HD-domain/PDEase-like"/>
    <property type="match status" value="1"/>
</dbReference>
<dbReference type="EC" id="3.1.4.-" evidence="8"/>
<dbReference type="EMBL" id="LNIX01000004">
    <property type="protein sequence ID" value="OXA56283.1"/>
    <property type="molecule type" value="Genomic_DNA"/>
</dbReference>
<comment type="cofactor">
    <cofactor evidence="8">
        <name>a divalent metal cation</name>
        <dbReference type="ChEBI" id="CHEBI:60240"/>
    </cofactor>
    <text evidence="8">Binds 2 divalent metal cations per subunit. Site 1 may preferentially bind zinc ions, while site 2 has a preference for magnesium and/or manganese ions.</text>
</comment>
<dbReference type="Pfam" id="PF00233">
    <property type="entry name" value="PDEase_I"/>
    <property type="match status" value="1"/>
</dbReference>
<comment type="similarity">
    <text evidence="1 8">Belongs to the cyclic nucleotide phosphodiesterase family.</text>
</comment>
<dbReference type="InterPro" id="IPR003018">
    <property type="entry name" value="GAF"/>
</dbReference>
<comment type="caution">
    <text evidence="11">The sequence shown here is derived from an EMBL/GenBank/DDBJ whole genome shotgun (WGS) entry which is preliminary data.</text>
</comment>
<dbReference type="PANTHER" id="PTHR11347">
    <property type="entry name" value="CYCLIC NUCLEOTIDE PHOSPHODIESTERASE"/>
    <property type="match status" value="1"/>
</dbReference>
<feature type="binding site" evidence="6">
    <location>
        <position position="723"/>
    </location>
    <ligand>
        <name>AMP</name>
        <dbReference type="ChEBI" id="CHEBI:456215"/>
    </ligand>
</feature>
<dbReference type="CDD" id="cd00077">
    <property type="entry name" value="HDc"/>
    <property type="match status" value="1"/>
</dbReference>
<dbReference type="InterPro" id="IPR002073">
    <property type="entry name" value="PDEase_catalytic_dom"/>
</dbReference>
<gene>
    <name evidence="11" type="ORF">Fcan01_10060</name>
</gene>
<evidence type="ECO:0000259" key="10">
    <source>
        <dbReference type="PROSITE" id="PS51845"/>
    </source>
</evidence>
<dbReference type="PROSITE" id="PS51845">
    <property type="entry name" value="PDEASE_I_2"/>
    <property type="match status" value="1"/>
</dbReference>
<dbReference type="AlphaFoldDB" id="A0A226EF71"/>
<dbReference type="SMART" id="SM00065">
    <property type="entry name" value="GAF"/>
    <property type="match status" value="2"/>
</dbReference>
<feature type="binding site" evidence="7">
    <location>
        <position position="560"/>
    </location>
    <ligand>
        <name>Zn(2+)</name>
        <dbReference type="ChEBI" id="CHEBI:29105"/>
        <label>1</label>
    </ligand>
</feature>
<proteinExistence type="inferred from homology"/>
<evidence type="ECO:0000256" key="5">
    <source>
        <dbReference type="PIRSR" id="PIRSR623088-1"/>
    </source>
</evidence>
<dbReference type="GO" id="GO:0007165">
    <property type="term" value="P:signal transduction"/>
    <property type="evidence" value="ECO:0007669"/>
    <property type="project" value="InterPro"/>
</dbReference>
<feature type="region of interest" description="Disordered" evidence="9">
    <location>
        <begin position="774"/>
        <end position="916"/>
    </location>
</feature>
<dbReference type="FunFam" id="1.10.1300.10:FF:000003">
    <property type="entry name" value="Phosphodiesterase"/>
    <property type="match status" value="1"/>
</dbReference>
<evidence type="ECO:0000256" key="8">
    <source>
        <dbReference type="RuleBase" id="RU363067"/>
    </source>
</evidence>
<dbReference type="Pfam" id="PF01590">
    <property type="entry name" value="GAF"/>
    <property type="match status" value="1"/>
</dbReference>
<feature type="binding site" evidence="6">
    <location>
        <position position="561"/>
    </location>
    <ligand>
        <name>AMP</name>
        <dbReference type="ChEBI" id="CHEBI:456215"/>
    </ligand>
</feature>
<evidence type="ECO:0000256" key="1">
    <source>
        <dbReference type="ARBA" id="ARBA00007648"/>
    </source>
</evidence>
<dbReference type="Proteomes" id="UP000198287">
    <property type="component" value="Unassembled WGS sequence"/>
</dbReference>
<feature type="binding site" evidence="6">
    <location>
        <begin position="523"/>
        <end position="527"/>
    </location>
    <ligand>
        <name>AMP</name>
        <dbReference type="ChEBI" id="CHEBI:456215"/>
    </ligand>
</feature>
<feature type="compositionally biased region" description="Low complexity" evidence="9">
    <location>
        <begin position="824"/>
        <end position="835"/>
    </location>
</feature>
<evidence type="ECO:0000256" key="6">
    <source>
        <dbReference type="PIRSR" id="PIRSR623088-2"/>
    </source>
</evidence>
<feature type="compositionally biased region" description="Polar residues" evidence="9">
    <location>
        <begin position="813"/>
        <end position="823"/>
    </location>
</feature>